<reference evidence="1" key="2">
    <citation type="submission" date="2020-09" db="EMBL/GenBank/DDBJ databases">
        <authorList>
            <person name="Sun Q."/>
            <person name="Zhou Y."/>
        </authorList>
    </citation>
    <scope>NUCLEOTIDE SEQUENCE</scope>
    <source>
        <strain evidence="1">CGMCC 1.12360</strain>
    </source>
</reference>
<accession>A0A8J2X9G3</accession>
<dbReference type="RefSeq" id="WP_188392551.1">
    <property type="nucleotide sequence ID" value="NZ_BMEV01000045.1"/>
</dbReference>
<proteinExistence type="predicted"/>
<protein>
    <submittedName>
        <fullName evidence="1">Uncharacterized protein</fullName>
    </submittedName>
</protein>
<keyword evidence="2" id="KW-1185">Reference proteome</keyword>
<dbReference type="Proteomes" id="UP000602050">
    <property type="component" value="Unassembled WGS sequence"/>
</dbReference>
<sequence>MRVIQTERIGYERKEIELILEKMDPESAFTVQRHLYYPYLFFEYMLNRKSFFHPLEGNIGCTVDGVNKIGALADTFPRLEKKTVPRQAVIENTLELTDAEPIAENFLLNHIVNKKKILSVPKLQLTKQMVFYRPYWIVEGKSKASERFLLMVDAVSGKYHPLH</sequence>
<name>A0A8J2X9G3_9BACI</name>
<dbReference type="AlphaFoldDB" id="A0A8J2X9G3"/>
<reference evidence="1" key="1">
    <citation type="journal article" date="2014" name="Int. J. Syst. Evol. Microbiol.">
        <title>Complete genome sequence of Corynebacterium casei LMG S-19264T (=DSM 44701T), isolated from a smear-ripened cheese.</title>
        <authorList>
            <consortium name="US DOE Joint Genome Institute (JGI-PGF)"/>
            <person name="Walter F."/>
            <person name="Albersmeier A."/>
            <person name="Kalinowski J."/>
            <person name="Ruckert C."/>
        </authorList>
    </citation>
    <scope>NUCLEOTIDE SEQUENCE</scope>
    <source>
        <strain evidence="1">CGMCC 1.12360</strain>
    </source>
</reference>
<gene>
    <name evidence="1" type="ORF">GCM10010978_22980</name>
</gene>
<comment type="caution">
    <text evidence="1">The sequence shown here is derived from an EMBL/GenBank/DDBJ whole genome shotgun (WGS) entry which is preliminary data.</text>
</comment>
<evidence type="ECO:0000313" key="2">
    <source>
        <dbReference type="Proteomes" id="UP000602050"/>
    </source>
</evidence>
<dbReference type="EMBL" id="BMEV01000045">
    <property type="protein sequence ID" value="GFZ81468.1"/>
    <property type="molecule type" value="Genomic_DNA"/>
</dbReference>
<organism evidence="1 2">
    <name type="scientific">Compostibacillus humi</name>
    <dbReference type="NCBI Taxonomy" id="1245525"/>
    <lineage>
        <taxon>Bacteria</taxon>
        <taxon>Bacillati</taxon>
        <taxon>Bacillota</taxon>
        <taxon>Bacilli</taxon>
        <taxon>Bacillales</taxon>
        <taxon>Bacillaceae</taxon>
        <taxon>Compostibacillus</taxon>
    </lineage>
</organism>
<evidence type="ECO:0000313" key="1">
    <source>
        <dbReference type="EMBL" id="GFZ81468.1"/>
    </source>
</evidence>